<dbReference type="InterPro" id="IPR013766">
    <property type="entry name" value="Thioredoxin_domain"/>
</dbReference>
<protein>
    <recommendedName>
        <fullName evidence="12 15">Protein disulfide-isomerase</fullName>
        <ecNumber evidence="5 15">5.3.4.1</ecNumber>
    </recommendedName>
</protein>
<dbReference type="CDD" id="cd02981">
    <property type="entry name" value="PDI_b_family"/>
    <property type="match status" value="1"/>
</dbReference>
<keyword evidence="11 13" id="KW-0676">Redox-active center</keyword>
<evidence type="ECO:0000256" key="1">
    <source>
        <dbReference type="ARBA" id="ARBA00001182"/>
    </source>
</evidence>
<keyword evidence="6 15" id="KW-0732">Signal</keyword>
<dbReference type="PRINTS" id="PR00421">
    <property type="entry name" value="THIOREDOXIN"/>
</dbReference>
<dbReference type="PROSITE" id="PS51352">
    <property type="entry name" value="THIOREDOXIN_2"/>
    <property type="match status" value="2"/>
</dbReference>
<keyword evidence="8" id="KW-0256">Endoplasmic reticulum</keyword>
<dbReference type="GO" id="GO:0003756">
    <property type="term" value="F:protein disulfide isomerase activity"/>
    <property type="evidence" value="ECO:0007669"/>
    <property type="project" value="UniProtKB-EC"/>
</dbReference>
<comment type="catalytic activity">
    <reaction evidence="1 15">
        <text>Catalyzes the rearrangement of -S-S- bonds in proteins.</text>
        <dbReference type="EC" id="5.3.4.1"/>
    </reaction>
</comment>
<evidence type="ECO:0000259" key="17">
    <source>
        <dbReference type="PROSITE" id="PS51352"/>
    </source>
</evidence>
<feature type="disulfide bond" description="Redox-active" evidence="13">
    <location>
        <begin position="405"/>
        <end position="408"/>
    </location>
</feature>
<keyword evidence="7" id="KW-0677">Repeat</keyword>
<comment type="subcellular location">
    <subcellularLocation>
        <location evidence="3">Endoplasmic reticulum lumen</location>
    </subcellularLocation>
</comment>
<dbReference type="Proteomes" id="UP000196158">
    <property type="component" value="Unassembled WGS sequence"/>
</dbReference>
<dbReference type="InterPro" id="IPR017937">
    <property type="entry name" value="Thioredoxin_CS"/>
</dbReference>
<feature type="signal peptide" evidence="15">
    <location>
        <begin position="1"/>
        <end position="20"/>
    </location>
</feature>
<dbReference type="SUPFAM" id="SSF52833">
    <property type="entry name" value="Thioredoxin-like"/>
    <property type="match status" value="4"/>
</dbReference>
<proteinExistence type="inferred from homology"/>
<evidence type="ECO:0000313" key="18">
    <source>
        <dbReference type="EMBL" id="SMN20110.1"/>
    </source>
</evidence>
<evidence type="ECO:0000256" key="9">
    <source>
        <dbReference type="ARBA" id="ARBA00023157"/>
    </source>
</evidence>
<dbReference type="GO" id="GO:0034976">
    <property type="term" value="P:response to endoplasmic reticulum stress"/>
    <property type="evidence" value="ECO:0007669"/>
    <property type="project" value="TreeGrafter"/>
</dbReference>
<dbReference type="GO" id="GO:0051082">
    <property type="term" value="F:unfolded protein binding"/>
    <property type="evidence" value="ECO:0007669"/>
    <property type="project" value="UniProtKB-ARBA"/>
</dbReference>
<evidence type="ECO:0000256" key="3">
    <source>
        <dbReference type="ARBA" id="ARBA00004319"/>
    </source>
</evidence>
<dbReference type="Pfam" id="PF00085">
    <property type="entry name" value="Thioredoxin"/>
    <property type="match status" value="2"/>
</dbReference>
<evidence type="ECO:0000256" key="13">
    <source>
        <dbReference type="PIRSR" id="PIRSR605792-51"/>
    </source>
</evidence>
<dbReference type="GO" id="GO:0006457">
    <property type="term" value="P:protein folding"/>
    <property type="evidence" value="ECO:0007669"/>
    <property type="project" value="TreeGrafter"/>
</dbReference>
<evidence type="ECO:0000256" key="16">
    <source>
        <dbReference type="SAM" id="MobiDB-lite"/>
    </source>
</evidence>
<keyword evidence="9 13" id="KW-1015">Disulfide bond</keyword>
<dbReference type="CDD" id="cd02982">
    <property type="entry name" value="PDI_b'_family"/>
    <property type="match status" value="1"/>
</dbReference>
<dbReference type="NCBIfam" id="TIGR01126">
    <property type="entry name" value="pdi_dom"/>
    <property type="match status" value="1"/>
</dbReference>
<dbReference type="GO" id="GO:0005788">
    <property type="term" value="C:endoplasmic reticulum lumen"/>
    <property type="evidence" value="ECO:0007669"/>
    <property type="project" value="UniProtKB-SubCell"/>
</dbReference>
<dbReference type="CDD" id="cd02995">
    <property type="entry name" value="PDI_a_PDI_a'_C"/>
    <property type="match status" value="1"/>
</dbReference>
<name>A0A1X7R3S8_9SACH</name>
<evidence type="ECO:0000256" key="6">
    <source>
        <dbReference type="ARBA" id="ARBA00022729"/>
    </source>
</evidence>
<evidence type="ECO:0000256" key="12">
    <source>
        <dbReference type="ARBA" id="ARBA00039846"/>
    </source>
</evidence>
<evidence type="ECO:0000256" key="15">
    <source>
        <dbReference type="RuleBase" id="RU361130"/>
    </source>
</evidence>
<sequence>MMFNKKTLFAVSNLIASVLAQEATAPKDSAVVKLTNDNFKSFVEGSNLVLAEFFAPWCGHCKKLAPEYVQAAKILKDEHNITLAQIDCTEDQEICMEQGVQGYPTLKVFKNGEIDADSAQTYQGQRTADAIVDYMIKASLPSVITVEDVKELDDLLNNATSPIIVNYGVSKLDKNFLSIADSLNEMYTFVSVPSSKKQNISLYLPSGANDPIVFNGKIDDIIEDKLILEKWLKVEALPYFGEIDGSIFQFYVESELPMAYYFYVTEDQLEDYKEYFTELGKKYRGEINFVSIDAKQFGRHAVNLNMKEQFPMFAIHNLTANLKYGLPQLTDEEYAELTIPPVVDKADITKLITDFVDHKAEPIVQSEEIPDIQETNVYKLVGKTHDDIVYDNQKDVLVKYYAPWCGHCKRLAPIYEELADILANDKNAQNKIVIAEIDDTVNDIMGVEIPGYPTIVFYPAGKDAEPILFESARTVEAFLEFIKNNSANKIDGPAIYEDYKRELKAKQKAKREAELENDNDDDEDDYDHDEL</sequence>
<evidence type="ECO:0000256" key="2">
    <source>
        <dbReference type="ARBA" id="ARBA00002692"/>
    </source>
</evidence>
<dbReference type="InterPro" id="IPR005792">
    <property type="entry name" value="Prot_disulphide_isomerase"/>
</dbReference>
<feature type="domain" description="Thioredoxin" evidence="17">
    <location>
        <begin position="19"/>
        <end position="141"/>
    </location>
</feature>
<feature type="domain" description="Thioredoxin" evidence="17">
    <location>
        <begin position="363"/>
        <end position="487"/>
    </location>
</feature>
<organism evidence="18 19">
    <name type="scientific">Maudiozyma saulgeensis</name>
    <dbReference type="NCBI Taxonomy" id="1789683"/>
    <lineage>
        <taxon>Eukaryota</taxon>
        <taxon>Fungi</taxon>
        <taxon>Dikarya</taxon>
        <taxon>Ascomycota</taxon>
        <taxon>Saccharomycotina</taxon>
        <taxon>Saccharomycetes</taxon>
        <taxon>Saccharomycetales</taxon>
        <taxon>Saccharomycetaceae</taxon>
        <taxon>Maudiozyma</taxon>
    </lineage>
</organism>
<dbReference type="InterPro" id="IPR005788">
    <property type="entry name" value="PDI_thioredoxin-like_dom"/>
</dbReference>
<gene>
    <name evidence="18" type="ORF">KASA_0N00341G</name>
</gene>
<comment type="similarity">
    <text evidence="4 14">Belongs to the protein disulfide isomerase family.</text>
</comment>
<dbReference type="AlphaFoldDB" id="A0A1X7R3S8"/>
<evidence type="ECO:0000256" key="14">
    <source>
        <dbReference type="RuleBase" id="RU004208"/>
    </source>
</evidence>
<dbReference type="Pfam" id="PF13848">
    <property type="entry name" value="Thioredoxin_6"/>
    <property type="match status" value="1"/>
</dbReference>
<dbReference type="PANTHER" id="PTHR18929:SF132">
    <property type="entry name" value="PROTEIN DISULFIDE-ISOMERASE A3"/>
    <property type="match status" value="1"/>
</dbReference>
<dbReference type="Gene3D" id="3.40.30.10">
    <property type="entry name" value="Glutaredoxin"/>
    <property type="match status" value="4"/>
</dbReference>
<evidence type="ECO:0000256" key="10">
    <source>
        <dbReference type="ARBA" id="ARBA00023235"/>
    </source>
</evidence>
<feature type="region of interest" description="Disordered" evidence="16">
    <location>
        <begin position="507"/>
        <end position="531"/>
    </location>
</feature>
<evidence type="ECO:0000256" key="11">
    <source>
        <dbReference type="ARBA" id="ARBA00023284"/>
    </source>
</evidence>
<dbReference type="PANTHER" id="PTHR18929">
    <property type="entry name" value="PROTEIN DISULFIDE ISOMERASE"/>
    <property type="match status" value="1"/>
</dbReference>
<accession>A0A1X7R3S8</accession>
<evidence type="ECO:0000313" key="19">
    <source>
        <dbReference type="Proteomes" id="UP000196158"/>
    </source>
</evidence>
<evidence type="ECO:0000256" key="7">
    <source>
        <dbReference type="ARBA" id="ARBA00022737"/>
    </source>
</evidence>
<evidence type="ECO:0000256" key="5">
    <source>
        <dbReference type="ARBA" id="ARBA00012723"/>
    </source>
</evidence>
<evidence type="ECO:0000256" key="4">
    <source>
        <dbReference type="ARBA" id="ARBA00006347"/>
    </source>
</evidence>
<dbReference type="STRING" id="1789683.A0A1X7R3S8"/>
<evidence type="ECO:0000256" key="8">
    <source>
        <dbReference type="ARBA" id="ARBA00022824"/>
    </source>
</evidence>
<keyword evidence="10 15" id="KW-0413">Isomerase</keyword>
<dbReference type="PROSITE" id="PS00194">
    <property type="entry name" value="THIOREDOXIN_1"/>
    <property type="match status" value="2"/>
</dbReference>
<keyword evidence="19" id="KW-1185">Reference proteome</keyword>
<dbReference type="FunFam" id="3.40.30.10:FF:000139">
    <property type="entry name" value="Protein disulfide-isomerase"/>
    <property type="match status" value="1"/>
</dbReference>
<dbReference type="InterPro" id="IPR036249">
    <property type="entry name" value="Thioredoxin-like_sf"/>
</dbReference>
<dbReference type="OrthoDB" id="427280at2759"/>
<feature type="chain" id="PRO_5011832823" description="Protein disulfide-isomerase" evidence="15">
    <location>
        <begin position="21"/>
        <end position="531"/>
    </location>
</feature>
<dbReference type="GO" id="GO:0015035">
    <property type="term" value="F:protein-disulfide reductase activity"/>
    <property type="evidence" value="ECO:0007669"/>
    <property type="project" value="UniProtKB-ARBA"/>
</dbReference>
<dbReference type="EC" id="5.3.4.1" evidence="5 15"/>
<feature type="disulfide bond" description="Redox-active" evidence="13">
    <location>
        <begin position="58"/>
        <end position="61"/>
    </location>
</feature>
<dbReference type="EMBL" id="FXLY01000005">
    <property type="protein sequence ID" value="SMN20110.1"/>
    <property type="molecule type" value="Genomic_DNA"/>
</dbReference>
<comment type="function">
    <text evidence="2">Participates in the folding of proteins containing disulfide bonds, may be involved in glycosylation, prolyl hydroxylation and triglyceride transfer.</text>
</comment>
<reference evidence="18 19" key="1">
    <citation type="submission" date="2017-04" db="EMBL/GenBank/DDBJ databases">
        <authorList>
            <person name="Afonso C.L."/>
            <person name="Miller P.J."/>
            <person name="Scott M.A."/>
            <person name="Spackman E."/>
            <person name="Goraichik I."/>
            <person name="Dimitrov K.M."/>
            <person name="Suarez D.L."/>
            <person name="Swayne D.E."/>
        </authorList>
    </citation>
    <scope>NUCLEOTIDE SEQUENCE [LARGE SCALE GENOMIC DNA]</scope>
</reference>
<dbReference type="NCBIfam" id="TIGR01130">
    <property type="entry name" value="ER_PDI_fam"/>
    <property type="match status" value="1"/>
</dbReference>
<dbReference type="FunFam" id="3.40.30.10:FF:000017">
    <property type="entry name" value="Protein disulfide-isomerase A4"/>
    <property type="match status" value="1"/>
</dbReference>
<dbReference type="CDD" id="cd02961">
    <property type="entry name" value="PDI_a_family"/>
    <property type="match status" value="1"/>
</dbReference>
<dbReference type="FunFam" id="3.40.30.10:FF:000154">
    <property type="entry name" value="Protein disulfide-isomerase"/>
    <property type="match status" value="1"/>
</dbReference>
<feature type="compositionally biased region" description="Acidic residues" evidence="16">
    <location>
        <begin position="515"/>
        <end position="531"/>
    </location>
</feature>